<dbReference type="AlphaFoldDB" id="A0A8R1IMM7"/>
<protein>
    <recommendedName>
        <fullName evidence="1">Inositol polyphosphate-related phosphatase domain-containing protein</fullName>
    </recommendedName>
</protein>
<dbReference type="Gene3D" id="3.60.10.10">
    <property type="entry name" value="Endonuclease/exonuclease/phosphatase"/>
    <property type="match status" value="1"/>
</dbReference>
<reference evidence="3" key="1">
    <citation type="submission" date="2010-08" db="EMBL/GenBank/DDBJ databases">
        <authorList>
            <consortium name="Caenorhabditis japonica Sequencing Consortium"/>
            <person name="Wilson R.K."/>
        </authorList>
    </citation>
    <scope>NUCLEOTIDE SEQUENCE [LARGE SCALE GENOMIC DNA]</scope>
    <source>
        <strain evidence="3">DF5081</strain>
    </source>
</reference>
<name>A0A8R1IMM7_CAEJA</name>
<organism evidence="2 3">
    <name type="scientific">Caenorhabditis japonica</name>
    <dbReference type="NCBI Taxonomy" id="281687"/>
    <lineage>
        <taxon>Eukaryota</taxon>
        <taxon>Metazoa</taxon>
        <taxon>Ecdysozoa</taxon>
        <taxon>Nematoda</taxon>
        <taxon>Chromadorea</taxon>
        <taxon>Rhabditida</taxon>
        <taxon>Rhabditina</taxon>
        <taxon>Rhabditomorpha</taxon>
        <taxon>Rhabditoidea</taxon>
        <taxon>Rhabditidae</taxon>
        <taxon>Peloderinae</taxon>
        <taxon>Caenorhabditis</taxon>
    </lineage>
</organism>
<feature type="domain" description="Inositol polyphosphate-related phosphatase" evidence="1">
    <location>
        <begin position="9"/>
        <end position="58"/>
    </location>
</feature>
<dbReference type="GO" id="GO:0016791">
    <property type="term" value="F:phosphatase activity"/>
    <property type="evidence" value="ECO:0007669"/>
    <property type="project" value="InterPro"/>
</dbReference>
<dbReference type="Pfam" id="PF22669">
    <property type="entry name" value="Exo_endo_phos2"/>
    <property type="match status" value="1"/>
</dbReference>
<evidence type="ECO:0000259" key="1">
    <source>
        <dbReference type="Pfam" id="PF22669"/>
    </source>
</evidence>
<accession>A0A8R1IMM7</accession>
<reference evidence="2" key="2">
    <citation type="submission" date="2022-06" db="UniProtKB">
        <authorList>
            <consortium name="EnsemblMetazoa"/>
        </authorList>
    </citation>
    <scope>IDENTIFICATION</scope>
    <source>
        <strain evidence="2">DF5081</strain>
    </source>
</reference>
<dbReference type="Proteomes" id="UP000005237">
    <property type="component" value="Unassembled WGS sequence"/>
</dbReference>
<proteinExistence type="predicted"/>
<dbReference type="GO" id="GO:0046856">
    <property type="term" value="P:phosphatidylinositol dephosphorylation"/>
    <property type="evidence" value="ECO:0007669"/>
    <property type="project" value="InterPro"/>
</dbReference>
<dbReference type="InterPro" id="IPR036691">
    <property type="entry name" value="Endo/exonu/phosph_ase_sf"/>
</dbReference>
<dbReference type="InterPro" id="IPR000300">
    <property type="entry name" value="IPPc"/>
</dbReference>
<evidence type="ECO:0000313" key="3">
    <source>
        <dbReference type="Proteomes" id="UP000005237"/>
    </source>
</evidence>
<dbReference type="EnsemblMetazoa" id="CJA37047.1">
    <property type="protein sequence ID" value="CJA37047.1"/>
    <property type="gene ID" value="WBGene00212894"/>
</dbReference>
<sequence>IKRIDYRFERNTMGGLTGHKGSIGVRLQLKSPYSIVFVDSHFMHGPEHYRRRVEQYHTKHIVHVSDGQK</sequence>
<keyword evidence="3" id="KW-1185">Reference proteome</keyword>
<evidence type="ECO:0000313" key="2">
    <source>
        <dbReference type="EnsemblMetazoa" id="CJA37047.1"/>
    </source>
</evidence>